<keyword evidence="1" id="KW-0963">Cytoplasm</keyword>
<dbReference type="GO" id="GO:0016787">
    <property type="term" value="F:hydrolase activity"/>
    <property type="evidence" value="ECO:0007669"/>
    <property type="project" value="UniProtKB-KW"/>
</dbReference>
<keyword evidence="3" id="KW-0378">Hydrolase</keyword>
<dbReference type="PANTHER" id="PTHR32204:SF0">
    <property type="entry name" value="ATPASE RAVA"/>
    <property type="match status" value="1"/>
</dbReference>
<dbReference type="Pfam" id="PF17868">
    <property type="entry name" value="AAA_lid_8"/>
    <property type="match status" value="1"/>
</dbReference>
<gene>
    <name evidence="7" type="ORF">BCS90_09195</name>
</gene>
<dbReference type="SMART" id="SM00382">
    <property type="entry name" value="AAA"/>
    <property type="match status" value="1"/>
</dbReference>
<evidence type="ECO:0000256" key="2">
    <source>
        <dbReference type="ARBA" id="ARBA00022741"/>
    </source>
</evidence>
<dbReference type="Pfam" id="PF20265">
    <property type="entry name" value="LARA_dom"/>
    <property type="match status" value="1"/>
</dbReference>
<sequence>MNPSISSHADKALLSERINKLAQALSDGVYEREDTIKLCLLAALAGESVFLLGPPGIAKSLIAKRLIQAFDNSSYFEYLMTRFSTPEEVFGPLSIQELKDNGRYVRLTEGYLPTAQVVFLDEIWKAGPAILNTLLTVVNEKTFKNGSDIERVPMRLLVSASNELPDEDSGLEALYDRMLVRVFVNRIQNKQNFKSMLTTGTSQEAVIPKGLAITDIEYHQWQKELDKLELTDNSFNKLFELKTMLEETVKKQGSSSESDLYVSDRRWKKAVKLLKASAFFSGRDSVNPLDIMLLQDCLWHSPESRDVVRSVVKDFALNRAFDQQESKAQIEMSREELEEIQDDVESTLSVSLSMESTSGLLRKDVYQHDIKNAKMYSVGSAYNLVKLVLLQSNMSVSESEKGDSRWVYVAKDDFDRVLKEGHGDIYGYVNENKNLCRLKLDLDASNQLVIKDIANRSVLVSVVTTDGLDQELYNKWLSGAERALEQLTEAEFKLKRVRTEFHDALPHNYIDPELPKAMESSLQAVTQDLETTKVKSSKIAQRIKFMSQYFE</sequence>
<dbReference type="InterPro" id="IPR022547">
    <property type="entry name" value="ATPase_RavA_C"/>
</dbReference>
<dbReference type="InterPro" id="IPR041538">
    <property type="entry name" value="RavA-like_AAA_lid"/>
</dbReference>
<organism evidence="7">
    <name type="scientific">Vibrio cyclitrophicus</name>
    <dbReference type="NCBI Taxonomy" id="47951"/>
    <lineage>
        <taxon>Bacteria</taxon>
        <taxon>Pseudomonadati</taxon>
        <taxon>Pseudomonadota</taxon>
        <taxon>Gammaproteobacteria</taxon>
        <taxon>Vibrionales</taxon>
        <taxon>Vibrionaceae</taxon>
        <taxon>Vibrio</taxon>
    </lineage>
</organism>
<name>A0A7Z1MMC6_9VIBR</name>
<feature type="domain" description="AAA+ ATPase" evidence="6">
    <location>
        <begin position="45"/>
        <end position="168"/>
    </location>
</feature>
<dbReference type="PANTHER" id="PTHR32204">
    <property type="entry name" value="ATPASE RAVA"/>
    <property type="match status" value="1"/>
</dbReference>
<dbReference type="InterPro" id="IPR046898">
    <property type="entry name" value="RavA_LARA_dom"/>
</dbReference>
<dbReference type="Pfam" id="PF12592">
    <property type="entry name" value="ATPase_RavA_C"/>
    <property type="match status" value="1"/>
</dbReference>
<dbReference type="Gene3D" id="3.40.50.300">
    <property type="entry name" value="P-loop containing nucleotide triphosphate hydrolases"/>
    <property type="match status" value="1"/>
</dbReference>
<keyword evidence="2" id="KW-0547">Nucleotide-binding</keyword>
<dbReference type="SUPFAM" id="SSF52540">
    <property type="entry name" value="P-loop containing nucleoside triphosphate hydrolases"/>
    <property type="match status" value="1"/>
</dbReference>
<dbReference type="InterPro" id="IPR045427">
    <property type="entry name" value="MoxR"/>
</dbReference>
<dbReference type="InterPro" id="IPR050513">
    <property type="entry name" value="RavA_ATPases"/>
</dbReference>
<dbReference type="Pfam" id="PF20030">
    <property type="entry name" value="bpMoxR"/>
    <property type="match status" value="1"/>
</dbReference>
<dbReference type="AlphaFoldDB" id="A0A7Z1MMC6"/>
<evidence type="ECO:0000256" key="1">
    <source>
        <dbReference type="ARBA" id="ARBA00022490"/>
    </source>
</evidence>
<evidence type="ECO:0000256" key="5">
    <source>
        <dbReference type="ARBA" id="ARBA00023186"/>
    </source>
</evidence>
<dbReference type="InterPro" id="IPR027417">
    <property type="entry name" value="P-loop_NTPase"/>
</dbReference>
<dbReference type="GO" id="GO:0005524">
    <property type="term" value="F:ATP binding"/>
    <property type="evidence" value="ECO:0007669"/>
    <property type="project" value="UniProtKB-KW"/>
</dbReference>
<evidence type="ECO:0000313" key="7">
    <source>
        <dbReference type="EMBL" id="PMP32911.1"/>
    </source>
</evidence>
<dbReference type="EMBL" id="MDBS01000003">
    <property type="protein sequence ID" value="PMP32911.1"/>
    <property type="molecule type" value="Genomic_DNA"/>
</dbReference>
<evidence type="ECO:0000256" key="4">
    <source>
        <dbReference type="ARBA" id="ARBA00022840"/>
    </source>
</evidence>
<dbReference type="GeneID" id="50232769"/>
<dbReference type="InterPro" id="IPR003593">
    <property type="entry name" value="AAA+_ATPase"/>
</dbReference>
<dbReference type="CDD" id="cd00009">
    <property type="entry name" value="AAA"/>
    <property type="match status" value="1"/>
</dbReference>
<evidence type="ECO:0000256" key="3">
    <source>
        <dbReference type="ARBA" id="ARBA00022801"/>
    </source>
</evidence>
<evidence type="ECO:0000259" key="6">
    <source>
        <dbReference type="SMART" id="SM00382"/>
    </source>
</evidence>
<keyword evidence="4" id="KW-0067">ATP-binding</keyword>
<comment type="caution">
    <text evidence="7">The sequence shown here is derived from an EMBL/GenBank/DDBJ whole genome shotgun (WGS) entry which is preliminary data.</text>
</comment>
<proteinExistence type="predicted"/>
<dbReference type="RefSeq" id="WP_010429979.1">
    <property type="nucleotide sequence ID" value="NZ_AP025481.1"/>
</dbReference>
<accession>A0A7Z1MMC6</accession>
<protein>
    <submittedName>
        <fullName evidence="7">AAA family ATPase</fullName>
    </submittedName>
</protein>
<keyword evidence="5" id="KW-0143">Chaperone</keyword>
<reference evidence="7" key="1">
    <citation type="submission" date="2016-07" db="EMBL/GenBank/DDBJ databases">
        <authorList>
            <person name="Kauffman K."/>
            <person name="Arevalo P."/>
            <person name="Polz M.F."/>
        </authorList>
    </citation>
    <scope>NUCLEOTIDE SEQUENCE</scope>
    <source>
        <strain evidence="7">10N.222.46.E12</strain>
    </source>
</reference>
<reference evidence="7" key="2">
    <citation type="journal article" date="2018" name="Nature">
        <title>A major lineage of non-tailed dsDNA viruses as unrecognized killers of marine bacteria.</title>
        <authorList>
            <person name="Kauffman K.M."/>
            <person name="Hussain F.A."/>
            <person name="Yang J."/>
            <person name="Arevalo P."/>
            <person name="Brown J.M."/>
            <person name="Chang W.K."/>
            <person name="VanInsberghe D."/>
            <person name="Elsherbini J."/>
            <person name="Sharma R.S."/>
            <person name="Cutler M.B."/>
            <person name="Kelly L."/>
            <person name="Polz M.F."/>
        </authorList>
    </citation>
    <scope>NUCLEOTIDE SEQUENCE</scope>
    <source>
        <strain evidence="7">10N.222.46.E12</strain>
    </source>
</reference>